<proteinExistence type="predicted"/>
<name>A0A2P1QNB7_9LEPT</name>
<protein>
    <submittedName>
        <fullName evidence="1">Lipoprotein signal peptidase</fullName>
    </submittedName>
</protein>
<accession>A0A2P1QNB7</accession>
<reference evidence="1 2" key="1">
    <citation type="journal article" date="2015" name="Genome Announc.">
        <title>Draft Genome Sequences of Leptospira santarosai Strains U160, U164, and U233, Isolated from Asymptomatic Cattle.</title>
        <authorList>
            <person name="Kremer F.S."/>
            <person name="Eslabao M.R."/>
            <person name="Provisor M."/>
            <person name="Woloski R.D."/>
            <person name="Ramires O.V."/>
            <person name="Moreno L.Z."/>
            <person name="Moreno A.M."/>
            <person name="Hamond C."/>
            <person name="Lilenbaum W."/>
            <person name="Dellagostin O.A."/>
        </authorList>
    </citation>
    <scope>NUCLEOTIDE SEQUENCE [LARGE SCALE GENOMIC DNA]</scope>
    <source>
        <strain evidence="1 2">U160</strain>
    </source>
</reference>
<gene>
    <name evidence="1" type="ORF">XB16_0011</name>
</gene>
<dbReference type="Proteomes" id="UP000033961">
    <property type="component" value="Chromosome I"/>
</dbReference>
<organism evidence="1 2">
    <name type="scientific">Leptospira santarosai</name>
    <dbReference type="NCBI Taxonomy" id="28183"/>
    <lineage>
        <taxon>Bacteria</taxon>
        <taxon>Pseudomonadati</taxon>
        <taxon>Spirochaetota</taxon>
        <taxon>Spirochaetia</taxon>
        <taxon>Leptospirales</taxon>
        <taxon>Leptospiraceae</taxon>
        <taxon>Leptospira</taxon>
    </lineage>
</organism>
<dbReference type="EMBL" id="CP027843">
    <property type="protein sequence ID" value="AVQ10372.1"/>
    <property type="molecule type" value="Genomic_DNA"/>
</dbReference>
<sequence>MKSMDHLSPELLGTIFGTEGSDILFRFRLIQYFKPNSEYNR</sequence>
<keyword evidence="1" id="KW-0449">Lipoprotein</keyword>
<dbReference type="AlphaFoldDB" id="A0A2P1QNB7"/>
<evidence type="ECO:0000313" key="2">
    <source>
        <dbReference type="Proteomes" id="UP000033961"/>
    </source>
</evidence>
<evidence type="ECO:0000313" key="1">
    <source>
        <dbReference type="EMBL" id="AVQ10372.1"/>
    </source>
</evidence>